<comment type="similarity">
    <text evidence="1 5">Belongs to the MreC family.</text>
</comment>
<dbReference type="eggNOG" id="COG1792">
    <property type="taxonomic scope" value="Bacteria"/>
</dbReference>
<dbReference type="RefSeq" id="WP_231856246.1">
    <property type="nucleotide sequence ID" value="NZ_CCSE01000001.1"/>
</dbReference>
<dbReference type="Gene3D" id="2.40.10.350">
    <property type="entry name" value="Rod shape-determining protein MreC, domain 2"/>
    <property type="match status" value="1"/>
</dbReference>
<name>A0A078M574_9STAP</name>
<dbReference type="InterPro" id="IPR042177">
    <property type="entry name" value="Cell/Rod_1"/>
</dbReference>
<dbReference type="AlphaFoldDB" id="A0A078M574"/>
<evidence type="ECO:0000256" key="5">
    <source>
        <dbReference type="PIRNR" id="PIRNR038471"/>
    </source>
</evidence>
<dbReference type="GO" id="GO:0008360">
    <property type="term" value="P:regulation of cell shape"/>
    <property type="evidence" value="ECO:0007669"/>
    <property type="project" value="UniProtKB-KW"/>
</dbReference>
<keyword evidence="7" id="KW-0472">Membrane</keyword>
<reference evidence="9 10" key="1">
    <citation type="submission" date="2014-07" db="EMBL/GenBank/DDBJ databases">
        <authorList>
            <person name="Urmite Genomes Urmite Genomes"/>
        </authorList>
    </citation>
    <scope>NUCLEOTIDE SEQUENCE [LARGE SCALE GENOMIC DNA]</scope>
    <source>
        <strain evidence="9 10">13MG44_air</strain>
    </source>
</reference>
<dbReference type="Pfam" id="PF04085">
    <property type="entry name" value="MreC"/>
    <property type="match status" value="1"/>
</dbReference>
<protein>
    <recommendedName>
        <fullName evidence="2 5">Cell shape-determining protein MreC</fullName>
    </recommendedName>
    <alternativeName>
        <fullName evidence="4 5">Cell shape protein MreC</fullName>
    </alternativeName>
</protein>
<dbReference type="EMBL" id="CCSE01000001">
    <property type="protein sequence ID" value="CDZ99821.1"/>
    <property type="molecule type" value="Genomic_DNA"/>
</dbReference>
<keyword evidence="10" id="KW-1185">Reference proteome</keyword>
<dbReference type="PANTHER" id="PTHR34138:SF1">
    <property type="entry name" value="CELL SHAPE-DETERMINING PROTEIN MREC"/>
    <property type="match status" value="1"/>
</dbReference>
<keyword evidence="6" id="KW-0175">Coiled coil</keyword>
<gene>
    <name evidence="9" type="primary">mreC</name>
    <name evidence="9" type="ORF">BN1048_00673</name>
</gene>
<dbReference type="Proteomes" id="UP000044136">
    <property type="component" value="Unassembled WGS sequence"/>
</dbReference>
<keyword evidence="7" id="KW-1133">Transmembrane helix</keyword>
<dbReference type="InterPro" id="IPR042175">
    <property type="entry name" value="Cell/Rod_MreC_2"/>
</dbReference>
<accession>A0A078M574</accession>
<dbReference type="InterPro" id="IPR055342">
    <property type="entry name" value="MreC_beta-barrel_core"/>
</dbReference>
<dbReference type="STRING" id="1461582.BN1048_00673"/>
<dbReference type="PIRSF" id="PIRSF038471">
    <property type="entry name" value="MreC"/>
    <property type="match status" value="1"/>
</dbReference>
<dbReference type="Gene3D" id="1.20.5.490">
    <property type="entry name" value="Single helix bin"/>
    <property type="match status" value="1"/>
</dbReference>
<dbReference type="HOGENOM" id="CLU_042663_1_1_9"/>
<dbReference type="PANTHER" id="PTHR34138">
    <property type="entry name" value="CELL SHAPE-DETERMINING PROTEIN MREC"/>
    <property type="match status" value="1"/>
</dbReference>
<dbReference type="Gene3D" id="2.40.10.340">
    <property type="entry name" value="Rod shape-determining protein MreC, domain 1"/>
    <property type="match status" value="1"/>
</dbReference>
<feature type="domain" description="Rod shape-determining protein MreC beta-barrel core" evidence="8">
    <location>
        <begin position="124"/>
        <end position="276"/>
    </location>
</feature>
<evidence type="ECO:0000256" key="7">
    <source>
        <dbReference type="SAM" id="Phobius"/>
    </source>
</evidence>
<evidence type="ECO:0000256" key="6">
    <source>
        <dbReference type="SAM" id="Coils"/>
    </source>
</evidence>
<evidence type="ECO:0000259" key="8">
    <source>
        <dbReference type="Pfam" id="PF04085"/>
    </source>
</evidence>
<dbReference type="GO" id="GO:0005886">
    <property type="term" value="C:plasma membrane"/>
    <property type="evidence" value="ECO:0007669"/>
    <property type="project" value="TreeGrafter"/>
</dbReference>
<feature type="transmembrane region" description="Helical" evidence="7">
    <location>
        <begin position="12"/>
        <end position="30"/>
    </location>
</feature>
<keyword evidence="7" id="KW-0812">Transmembrane</keyword>
<feature type="coiled-coil region" evidence="6">
    <location>
        <begin position="81"/>
        <end position="108"/>
    </location>
</feature>
<evidence type="ECO:0000256" key="3">
    <source>
        <dbReference type="ARBA" id="ARBA00022960"/>
    </source>
</evidence>
<proteinExistence type="inferred from homology"/>
<dbReference type="InterPro" id="IPR007221">
    <property type="entry name" value="MreC"/>
</dbReference>
<evidence type="ECO:0000313" key="9">
    <source>
        <dbReference type="EMBL" id="CDZ99821.1"/>
    </source>
</evidence>
<sequence>MRVTKFFNRNRMLIVLFGIVVLIALIGFSLTDRDSTTKAEQFTGDTVAATQQAVNAPFGFIGNIFSNITGSFSALEENEELKQQLDMLPQLKADNERLAAENEELRKSLEVSSSMAYETVNARVISRAPDQWLDSFTIDKGEKDGVKEGMAVSTSEGLVGIVTRVNGGSSFIEMISTNASQNNMSVEVRHNEEAVYGNIRNFDTEKDVLVVENIKSKVKLEEGDEVFTSGLTGAFPEGIVIGKVVEVENDEYGLSQNAYVQMNSDLNDVDTVFVLKRDPESLED</sequence>
<evidence type="ECO:0000313" key="10">
    <source>
        <dbReference type="Proteomes" id="UP000044136"/>
    </source>
</evidence>
<keyword evidence="3 5" id="KW-0133">Cell shape</keyword>
<evidence type="ECO:0000256" key="2">
    <source>
        <dbReference type="ARBA" id="ARBA00013855"/>
    </source>
</evidence>
<evidence type="ECO:0000256" key="1">
    <source>
        <dbReference type="ARBA" id="ARBA00009369"/>
    </source>
</evidence>
<comment type="function">
    <text evidence="5">Involved in formation and maintenance of cell shape.</text>
</comment>
<evidence type="ECO:0000256" key="4">
    <source>
        <dbReference type="ARBA" id="ARBA00032089"/>
    </source>
</evidence>
<organism evidence="9 10">
    <name type="scientific">Jeotgalicoccus saudimassiliensis</name>
    <dbReference type="NCBI Taxonomy" id="1461582"/>
    <lineage>
        <taxon>Bacteria</taxon>
        <taxon>Bacillati</taxon>
        <taxon>Bacillota</taxon>
        <taxon>Bacilli</taxon>
        <taxon>Bacillales</taxon>
        <taxon>Staphylococcaceae</taxon>
        <taxon>Jeotgalicoccus</taxon>
    </lineage>
</organism>
<dbReference type="NCBIfam" id="TIGR00219">
    <property type="entry name" value="mreC"/>
    <property type="match status" value="1"/>
</dbReference>